<dbReference type="GeneID" id="19145000"/>
<name>W6YVA5_COCC2</name>
<reference evidence="2 3" key="1">
    <citation type="journal article" date="2013" name="PLoS Genet.">
        <title>Comparative genome structure, secondary metabolite, and effector coding capacity across Cochliobolus pathogens.</title>
        <authorList>
            <person name="Condon B.J."/>
            <person name="Leng Y."/>
            <person name="Wu D."/>
            <person name="Bushley K.E."/>
            <person name="Ohm R.A."/>
            <person name="Otillar R."/>
            <person name="Martin J."/>
            <person name="Schackwitz W."/>
            <person name="Grimwood J."/>
            <person name="MohdZainudin N."/>
            <person name="Xue C."/>
            <person name="Wang R."/>
            <person name="Manning V.A."/>
            <person name="Dhillon B."/>
            <person name="Tu Z.J."/>
            <person name="Steffenson B.J."/>
            <person name="Salamov A."/>
            <person name="Sun H."/>
            <person name="Lowry S."/>
            <person name="LaButti K."/>
            <person name="Han J."/>
            <person name="Copeland A."/>
            <person name="Lindquist E."/>
            <person name="Barry K."/>
            <person name="Schmutz J."/>
            <person name="Baker S.E."/>
            <person name="Ciuffetti L.M."/>
            <person name="Grigoriev I.V."/>
            <person name="Zhong S."/>
            <person name="Turgeon B.G."/>
        </authorList>
    </citation>
    <scope>NUCLEOTIDE SEQUENCE [LARGE SCALE GENOMIC DNA]</scope>
    <source>
        <strain evidence="2 3">26-R-13</strain>
    </source>
</reference>
<dbReference type="RefSeq" id="XP_007706326.1">
    <property type="nucleotide sequence ID" value="XM_007708136.1"/>
</dbReference>
<feature type="compositionally biased region" description="Polar residues" evidence="1">
    <location>
        <begin position="180"/>
        <end position="191"/>
    </location>
</feature>
<dbReference type="AlphaFoldDB" id="W6YVA5"/>
<gene>
    <name evidence="2" type="ORF">COCCADRAFT_21498</name>
</gene>
<proteinExistence type="predicted"/>
<dbReference type="KEGG" id="bze:COCCADRAFT_21498"/>
<protein>
    <submittedName>
        <fullName evidence="2">Uncharacterized protein</fullName>
    </submittedName>
</protein>
<dbReference type="EMBL" id="KI964537">
    <property type="protein sequence ID" value="EUC39434.1"/>
    <property type="molecule type" value="Genomic_DNA"/>
</dbReference>
<dbReference type="HOGENOM" id="CLU_1348712_0_0_1"/>
<evidence type="ECO:0000313" key="2">
    <source>
        <dbReference type="EMBL" id="EUC39434.1"/>
    </source>
</evidence>
<evidence type="ECO:0000313" key="3">
    <source>
        <dbReference type="Proteomes" id="UP000053841"/>
    </source>
</evidence>
<keyword evidence="3" id="KW-1185">Reference proteome</keyword>
<accession>W6YVA5</accession>
<organism evidence="2 3">
    <name type="scientific">Cochliobolus carbonum (strain 26-R-13)</name>
    <name type="common">Maize leaf spot fungus</name>
    <name type="synonym">Bipolaris zeicola</name>
    <dbReference type="NCBI Taxonomy" id="930089"/>
    <lineage>
        <taxon>Eukaryota</taxon>
        <taxon>Fungi</taxon>
        <taxon>Dikarya</taxon>
        <taxon>Ascomycota</taxon>
        <taxon>Pezizomycotina</taxon>
        <taxon>Dothideomycetes</taxon>
        <taxon>Pleosporomycetidae</taxon>
        <taxon>Pleosporales</taxon>
        <taxon>Pleosporineae</taxon>
        <taxon>Pleosporaceae</taxon>
        <taxon>Bipolaris</taxon>
    </lineage>
</organism>
<evidence type="ECO:0000256" key="1">
    <source>
        <dbReference type="SAM" id="MobiDB-lite"/>
    </source>
</evidence>
<sequence>MNVQDPTYQGYIVDCGAALHLSINKPMCRYVRGLRMGLFHASSLSCTCVGSPRPSQHLHSLSPHPPSRQYTFNLERSVHFPVWTEPVKMGLGGKIRKWTCNIAFSPKDTNFSTSTLIIQYPSQHMQSEEDLIPTATQSQPPRLRCAAPSVFTPSEIALHRPTSRTVCHSPLDKRSRRKNGTSQRDSVPTLNKKNHAGCISGDV</sequence>
<feature type="region of interest" description="Disordered" evidence="1">
    <location>
        <begin position="162"/>
        <end position="203"/>
    </location>
</feature>
<dbReference type="Proteomes" id="UP000053841">
    <property type="component" value="Unassembled WGS sequence"/>
</dbReference>